<dbReference type="STRING" id="568069.A0A1J1I3V5"/>
<dbReference type="EMBL" id="CVRI01000040">
    <property type="protein sequence ID" value="CRK95023.1"/>
    <property type="molecule type" value="Genomic_DNA"/>
</dbReference>
<protein>
    <submittedName>
        <fullName evidence="1">CLUMA_CG008509, isoform A</fullName>
    </submittedName>
</protein>
<dbReference type="AlphaFoldDB" id="A0A1J1I3V5"/>
<sequence length="147" mass="16717">MKLLAINDKRCMSLDAQHSQDQRMTSATSDRVKNDRANNNISTAKKDDLGITSLAQSHIQTTSPQPAYAVNAQSTNFVTSHMLGQSYATDNSNFGPIYHHHHNSHHHTGLPYSYEKYKMPPSPSTNVYQHYQGFYGHQIRQVEYIPR</sequence>
<keyword evidence="2" id="KW-1185">Reference proteome</keyword>
<evidence type="ECO:0000313" key="2">
    <source>
        <dbReference type="Proteomes" id="UP000183832"/>
    </source>
</evidence>
<dbReference type="Proteomes" id="UP000183832">
    <property type="component" value="Unassembled WGS sequence"/>
</dbReference>
<proteinExistence type="predicted"/>
<reference evidence="1 2" key="1">
    <citation type="submission" date="2015-04" db="EMBL/GenBank/DDBJ databases">
        <authorList>
            <person name="Syromyatnikov M.Y."/>
            <person name="Popov V.N."/>
        </authorList>
    </citation>
    <scope>NUCLEOTIDE SEQUENCE [LARGE SCALE GENOMIC DNA]</scope>
</reference>
<evidence type="ECO:0000313" key="1">
    <source>
        <dbReference type="EMBL" id="CRK95023.1"/>
    </source>
</evidence>
<gene>
    <name evidence="1" type="ORF">CLUMA_CG008509</name>
</gene>
<organism evidence="1 2">
    <name type="scientific">Clunio marinus</name>
    <dbReference type="NCBI Taxonomy" id="568069"/>
    <lineage>
        <taxon>Eukaryota</taxon>
        <taxon>Metazoa</taxon>
        <taxon>Ecdysozoa</taxon>
        <taxon>Arthropoda</taxon>
        <taxon>Hexapoda</taxon>
        <taxon>Insecta</taxon>
        <taxon>Pterygota</taxon>
        <taxon>Neoptera</taxon>
        <taxon>Endopterygota</taxon>
        <taxon>Diptera</taxon>
        <taxon>Nematocera</taxon>
        <taxon>Chironomoidea</taxon>
        <taxon>Chironomidae</taxon>
        <taxon>Clunio</taxon>
    </lineage>
</organism>
<name>A0A1J1I3V5_9DIPT</name>
<accession>A0A1J1I3V5</accession>